<organism evidence="1 2">
    <name type="scientific">Phytoactinopolyspora halotolerans</name>
    <dbReference type="NCBI Taxonomy" id="1981512"/>
    <lineage>
        <taxon>Bacteria</taxon>
        <taxon>Bacillati</taxon>
        <taxon>Actinomycetota</taxon>
        <taxon>Actinomycetes</taxon>
        <taxon>Jiangellales</taxon>
        <taxon>Jiangellaceae</taxon>
        <taxon>Phytoactinopolyspora</taxon>
    </lineage>
</organism>
<evidence type="ECO:0000313" key="1">
    <source>
        <dbReference type="EMBL" id="NED98945.1"/>
    </source>
</evidence>
<keyword evidence="2" id="KW-1185">Reference proteome</keyword>
<evidence type="ECO:0000313" key="2">
    <source>
        <dbReference type="Proteomes" id="UP000475214"/>
    </source>
</evidence>
<dbReference type="AlphaFoldDB" id="A0A6L9S192"/>
<sequence>MPRGRRDERESVDVTIDDALFAARALVLRDLNARKTDSPNAVDVLDQVVVERRWWVEQWPDGADFVAGLIAQDVQERMLDGGLGRWPRCTACDDTSVHELRIEPELGPDPHWVCEKAGMTVAALGSL</sequence>
<accession>A0A6L9S192</accession>
<dbReference type="Proteomes" id="UP000475214">
    <property type="component" value="Unassembled WGS sequence"/>
</dbReference>
<dbReference type="EMBL" id="JAAGOA010000001">
    <property type="protein sequence ID" value="NED98945.1"/>
    <property type="molecule type" value="Genomic_DNA"/>
</dbReference>
<protein>
    <submittedName>
        <fullName evidence="1">Uncharacterized protein</fullName>
    </submittedName>
</protein>
<gene>
    <name evidence="1" type="ORF">G1H10_02045</name>
</gene>
<name>A0A6L9S192_9ACTN</name>
<reference evidence="1 2" key="1">
    <citation type="submission" date="2020-02" db="EMBL/GenBank/DDBJ databases">
        <authorList>
            <person name="Li X.-J."/>
            <person name="Han X.-M."/>
        </authorList>
    </citation>
    <scope>NUCLEOTIDE SEQUENCE [LARGE SCALE GENOMIC DNA]</scope>
    <source>
        <strain evidence="1 2">CCTCC AB 2017055</strain>
    </source>
</reference>
<proteinExistence type="predicted"/>
<comment type="caution">
    <text evidence="1">The sequence shown here is derived from an EMBL/GenBank/DDBJ whole genome shotgun (WGS) entry which is preliminary data.</text>
</comment>